<evidence type="ECO:0000259" key="2">
    <source>
        <dbReference type="Pfam" id="PF11955"/>
    </source>
</evidence>
<feature type="domain" description="PORR" evidence="2">
    <location>
        <begin position="90"/>
        <end position="284"/>
    </location>
</feature>
<name>A0AAV1CZQ6_OLDCO</name>
<dbReference type="Pfam" id="PF11955">
    <property type="entry name" value="PORR"/>
    <property type="match status" value="1"/>
</dbReference>
<evidence type="ECO:0000313" key="4">
    <source>
        <dbReference type="Proteomes" id="UP001161247"/>
    </source>
</evidence>
<feature type="compositionally biased region" description="Basic and acidic residues" evidence="1">
    <location>
        <begin position="195"/>
        <end position="208"/>
    </location>
</feature>
<reference evidence="3" key="1">
    <citation type="submission" date="2023-03" db="EMBL/GenBank/DDBJ databases">
        <authorList>
            <person name="Julca I."/>
        </authorList>
    </citation>
    <scope>NUCLEOTIDE SEQUENCE</scope>
</reference>
<keyword evidence="4" id="KW-1185">Reference proteome</keyword>
<accession>A0AAV1CZQ6</accession>
<evidence type="ECO:0000313" key="3">
    <source>
        <dbReference type="EMBL" id="CAI9101125.1"/>
    </source>
</evidence>
<dbReference type="Proteomes" id="UP001161247">
    <property type="component" value="Chromosome 4"/>
</dbReference>
<dbReference type="AlphaFoldDB" id="A0AAV1CZQ6"/>
<gene>
    <name evidence="3" type="ORF">OLC1_LOCUS10789</name>
</gene>
<feature type="region of interest" description="Disordered" evidence="1">
    <location>
        <begin position="195"/>
        <end position="216"/>
    </location>
</feature>
<dbReference type="GO" id="GO:0003723">
    <property type="term" value="F:RNA binding"/>
    <property type="evidence" value="ECO:0007669"/>
    <property type="project" value="InterPro"/>
</dbReference>
<dbReference type="PANTHER" id="PTHR31476:SF6">
    <property type="entry name" value="EMB|CAB68190.1"/>
    <property type="match status" value="1"/>
</dbReference>
<dbReference type="PANTHER" id="PTHR31476">
    <property type="entry name" value="PROTEIN WHAT'S THIS FACTOR 1 HOMOLOG, CHLOROPLASTIC"/>
    <property type="match status" value="1"/>
</dbReference>
<protein>
    <submittedName>
        <fullName evidence="3">OLC1v1038383C1</fullName>
    </submittedName>
</protein>
<organism evidence="3 4">
    <name type="scientific">Oldenlandia corymbosa var. corymbosa</name>
    <dbReference type="NCBI Taxonomy" id="529605"/>
    <lineage>
        <taxon>Eukaryota</taxon>
        <taxon>Viridiplantae</taxon>
        <taxon>Streptophyta</taxon>
        <taxon>Embryophyta</taxon>
        <taxon>Tracheophyta</taxon>
        <taxon>Spermatophyta</taxon>
        <taxon>Magnoliopsida</taxon>
        <taxon>eudicotyledons</taxon>
        <taxon>Gunneridae</taxon>
        <taxon>Pentapetalae</taxon>
        <taxon>asterids</taxon>
        <taxon>lamiids</taxon>
        <taxon>Gentianales</taxon>
        <taxon>Rubiaceae</taxon>
        <taxon>Rubioideae</taxon>
        <taxon>Spermacoceae</taxon>
        <taxon>Hedyotis-Oldenlandia complex</taxon>
        <taxon>Oldenlandia</taxon>
    </lineage>
</organism>
<dbReference type="InterPro" id="IPR045040">
    <property type="entry name" value="PORR_fam"/>
</dbReference>
<evidence type="ECO:0000256" key="1">
    <source>
        <dbReference type="SAM" id="MobiDB-lite"/>
    </source>
</evidence>
<proteinExistence type="predicted"/>
<sequence length="333" mass="38678">MGKRSCFGQRCSWWNRSQQRALLCPSASNPDSCMPIYHISRNRSQLGLPDRIKVSSFMRRYPNLFEEFHLPDTSGNTHVPWFKLSSEASDTINQLKWDLGLPYDYENSLIKRHLELFEMGKLDDGRDALKLVKWDNRLAKSYLERNALSYGSNVKGDGGVMAFPIGFTRGYGLKRKCLKWLEEWQKLPYTSSHVDASHLDPRTDESEKRVKKTERKNVSNMRKPLRLPQKFTKAFEHHPGIFYISRKDDADTVVLREAYNRDQLIEKHPLVDVRHKYFSMLRQGFLGRSRGFYKKEKIKGLEEDHSSANLLDCEVKNAGFQSGQESECSSLSD</sequence>
<dbReference type="InterPro" id="IPR021099">
    <property type="entry name" value="PORR_domain"/>
</dbReference>
<dbReference type="EMBL" id="OX459121">
    <property type="protein sequence ID" value="CAI9101125.1"/>
    <property type="molecule type" value="Genomic_DNA"/>
</dbReference>